<reference evidence="4" key="1">
    <citation type="submission" date="2016-10" db="EMBL/GenBank/DDBJ databases">
        <authorList>
            <person name="Varghese N."/>
            <person name="Submissions S."/>
        </authorList>
    </citation>
    <scope>NUCLEOTIDE SEQUENCE [LARGE SCALE GENOMIC DNA]</scope>
    <source>
        <strain evidence="4">CGMCC 4.3147</strain>
    </source>
</reference>
<dbReference type="STRING" id="380244.SAMN05216298_3601"/>
<dbReference type="EMBL" id="FNGF01000005">
    <property type="protein sequence ID" value="SDL36005.1"/>
    <property type="molecule type" value="Genomic_DNA"/>
</dbReference>
<organism evidence="3 4">
    <name type="scientific">Glycomyces sambucus</name>
    <dbReference type="NCBI Taxonomy" id="380244"/>
    <lineage>
        <taxon>Bacteria</taxon>
        <taxon>Bacillati</taxon>
        <taxon>Actinomycetota</taxon>
        <taxon>Actinomycetes</taxon>
        <taxon>Glycomycetales</taxon>
        <taxon>Glycomycetaceae</taxon>
        <taxon>Glycomyces</taxon>
    </lineage>
</organism>
<evidence type="ECO:0000313" key="3">
    <source>
        <dbReference type="EMBL" id="SDL36005.1"/>
    </source>
</evidence>
<evidence type="ECO:0000256" key="1">
    <source>
        <dbReference type="SAM" id="MobiDB-lite"/>
    </source>
</evidence>
<dbReference type="AlphaFoldDB" id="A0A1G9JFG1"/>
<keyword evidence="2" id="KW-0732">Signal</keyword>
<name>A0A1G9JFG1_9ACTN</name>
<feature type="region of interest" description="Disordered" evidence="1">
    <location>
        <begin position="207"/>
        <end position="267"/>
    </location>
</feature>
<accession>A0A1G9JFG1</accession>
<protein>
    <recommendedName>
        <fullName evidence="5">Lipoprotein</fullName>
    </recommendedName>
</protein>
<dbReference type="Proteomes" id="UP000198662">
    <property type="component" value="Unassembled WGS sequence"/>
</dbReference>
<feature type="compositionally biased region" description="Low complexity" evidence="1">
    <location>
        <begin position="226"/>
        <end position="240"/>
    </location>
</feature>
<feature type="compositionally biased region" description="Low complexity" evidence="1">
    <location>
        <begin position="248"/>
        <end position="267"/>
    </location>
</feature>
<evidence type="ECO:0000256" key="2">
    <source>
        <dbReference type="SAM" id="SignalP"/>
    </source>
</evidence>
<feature type="chain" id="PRO_5011484202" description="Lipoprotein" evidence="2">
    <location>
        <begin position="21"/>
        <end position="267"/>
    </location>
</feature>
<keyword evidence="4" id="KW-1185">Reference proteome</keyword>
<feature type="signal peptide" evidence="2">
    <location>
        <begin position="1"/>
        <end position="20"/>
    </location>
</feature>
<evidence type="ECO:0000313" key="4">
    <source>
        <dbReference type="Proteomes" id="UP000198662"/>
    </source>
</evidence>
<evidence type="ECO:0008006" key="5">
    <source>
        <dbReference type="Google" id="ProtNLM"/>
    </source>
</evidence>
<gene>
    <name evidence="3" type="ORF">SAMN05216298_3601</name>
</gene>
<proteinExistence type="predicted"/>
<sequence length="267" mass="27182">MAALTVAGLMGLAGCGTATAEDEPEEAPRRHSAQATLIGRVTRALDASFTAEYEWSEGGTVTVWAAEDGTWRVDVPHWALGGTVDVSVAWTTGGFFQCASGRCVKIAGITGEIPRELDPHVQRPFIEWLPQLLDRHIPFSVSQEGDCFTLTPNTVVVDTPMPAGEWCLDQAGTILSVESGDFGTLKLAGEPAAAAATVELPGEVADAEPLGAKAPPAPTPTPGPSATPDSSATPSGAPSATPSPSPSGTPSGTPSETPSASPAQGTG</sequence>
<feature type="compositionally biased region" description="Pro residues" evidence="1">
    <location>
        <begin position="215"/>
        <end position="225"/>
    </location>
</feature>